<comment type="caution">
    <text evidence="2">The sequence shown here is derived from an EMBL/GenBank/DDBJ whole genome shotgun (WGS) entry which is preliminary data.</text>
</comment>
<gene>
    <name evidence="2" type="ORF">GP486_008599</name>
</gene>
<evidence type="ECO:0000313" key="3">
    <source>
        <dbReference type="Proteomes" id="UP000750711"/>
    </source>
</evidence>
<name>A0A9P8L4C8_9PEZI</name>
<organism evidence="2 3">
    <name type="scientific">Trichoglossum hirsutum</name>
    <dbReference type="NCBI Taxonomy" id="265104"/>
    <lineage>
        <taxon>Eukaryota</taxon>
        <taxon>Fungi</taxon>
        <taxon>Dikarya</taxon>
        <taxon>Ascomycota</taxon>
        <taxon>Pezizomycotina</taxon>
        <taxon>Geoglossomycetes</taxon>
        <taxon>Geoglossales</taxon>
        <taxon>Geoglossaceae</taxon>
        <taxon>Trichoglossum</taxon>
    </lineage>
</organism>
<dbReference type="Proteomes" id="UP000750711">
    <property type="component" value="Unassembled WGS sequence"/>
</dbReference>
<sequence>MVRVNPEGGGEETGVGGEPTATHLLRDHDGPGGQRGAANARDGKQLDEACHVIPLIVGQAGLLLQHGVDIKQVSGGLERSVPETAEGFDQRDGGDESGAKLQPPRNGADPVDGQVCGESEEDAKGGPHLPAHDKAAADDGGDVLCSEDRHGGGLAAHADAEQEASDEELLPALRAGAADDGQQAEHGRHEDGAPPAEIVV</sequence>
<accession>A0A9P8L4C8</accession>
<feature type="compositionally biased region" description="Basic and acidic residues" evidence="1">
    <location>
        <begin position="88"/>
        <end position="98"/>
    </location>
</feature>
<dbReference type="AlphaFoldDB" id="A0A9P8L4C8"/>
<proteinExistence type="predicted"/>
<feature type="region of interest" description="Disordered" evidence="1">
    <location>
        <begin position="1"/>
        <end position="42"/>
    </location>
</feature>
<feature type="compositionally biased region" description="Basic and acidic residues" evidence="1">
    <location>
        <begin position="183"/>
        <end position="192"/>
    </location>
</feature>
<feature type="compositionally biased region" description="Gly residues" evidence="1">
    <location>
        <begin position="7"/>
        <end position="17"/>
    </location>
</feature>
<keyword evidence="3" id="KW-1185">Reference proteome</keyword>
<evidence type="ECO:0000256" key="1">
    <source>
        <dbReference type="SAM" id="MobiDB-lite"/>
    </source>
</evidence>
<evidence type="ECO:0000313" key="2">
    <source>
        <dbReference type="EMBL" id="KAH0543044.1"/>
    </source>
</evidence>
<feature type="compositionally biased region" description="Basic and acidic residues" evidence="1">
    <location>
        <begin position="122"/>
        <end position="137"/>
    </location>
</feature>
<reference evidence="2" key="1">
    <citation type="submission" date="2021-03" db="EMBL/GenBank/DDBJ databases">
        <title>Comparative genomics and phylogenomic investigation of the class Geoglossomycetes provide insights into ecological specialization and systematics.</title>
        <authorList>
            <person name="Melie T."/>
            <person name="Pirro S."/>
            <person name="Miller A.N."/>
            <person name="Quandt A."/>
        </authorList>
    </citation>
    <scope>NUCLEOTIDE SEQUENCE</scope>
    <source>
        <strain evidence="2">CAQ_001_2017</strain>
    </source>
</reference>
<dbReference type="EMBL" id="JAGHQM010003556">
    <property type="protein sequence ID" value="KAH0543044.1"/>
    <property type="molecule type" value="Genomic_DNA"/>
</dbReference>
<feature type="region of interest" description="Disordered" evidence="1">
    <location>
        <begin position="79"/>
        <end position="200"/>
    </location>
</feature>
<protein>
    <submittedName>
        <fullName evidence="2">Uncharacterized protein</fullName>
    </submittedName>
</protein>